<proteinExistence type="predicted"/>
<feature type="non-terminal residue" evidence="1">
    <location>
        <position position="1"/>
    </location>
</feature>
<keyword evidence="2" id="KW-1185">Reference proteome</keyword>
<accession>A0ACB8B936</accession>
<comment type="caution">
    <text evidence="1">The sequence shown here is derived from an EMBL/GenBank/DDBJ whole genome shotgun (WGS) entry which is preliminary data.</text>
</comment>
<dbReference type="Proteomes" id="UP000790709">
    <property type="component" value="Unassembled WGS sequence"/>
</dbReference>
<reference evidence="1" key="1">
    <citation type="journal article" date="2021" name="New Phytol.">
        <title>Evolutionary innovations through gain and loss of genes in the ectomycorrhizal Boletales.</title>
        <authorList>
            <person name="Wu G."/>
            <person name="Miyauchi S."/>
            <person name="Morin E."/>
            <person name="Kuo A."/>
            <person name="Drula E."/>
            <person name="Varga T."/>
            <person name="Kohler A."/>
            <person name="Feng B."/>
            <person name="Cao Y."/>
            <person name="Lipzen A."/>
            <person name="Daum C."/>
            <person name="Hundley H."/>
            <person name="Pangilinan J."/>
            <person name="Johnson J."/>
            <person name="Barry K."/>
            <person name="LaButti K."/>
            <person name="Ng V."/>
            <person name="Ahrendt S."/>
            <person name="Min B."/>
            <person name="Choi I.G."/>
            <person name="Park H."/>
            <person name="Plett J.M."/>
            <person name="Magnuson J."/>
            <person name="Spatafora J.W."/>
            <person name="Nagy L.G."/>
            <person name="Henrissat B."/>
            <person name="Grigoriev I.V."/>
            <person name="Yang Z.L."/>
            <person name="Xu J."/>
            <person name="Martin F.M."/>
        </authorList>
    </citation>
    <scope>NUCLEOTIDE SEQUENCE</scope>
    <source>
        <strain evidence="1">KUC20120723A-06</strain>
    </source>
</reference>
<dbReference type="EMBL" id="MU266514">
    <property type="protein sequence ID" value="KAH7921723.1"/>
    <property type="molecule type" value="Genomic_DNA"/>
</dbReference>
<name>A0ACB8B936_9AGAM</name>
<keyword evidence="1" id="KW-0378">Hydrolase</keyword>
<gene>
    <name evidence="1" type="ORF">BV22DRAFT_992047</name>
</gene>
<sequence>LQIDASNSYLVNLGNDRPNITPSVIQIRSKKDYEALLNLIASGVMSPDDLVKTIIFTNLIPQTHEILRFLHQHMPITCTTYIQNFHALRSSCSKQRVLNDFVHSRVRILIATEAAGMGADIPDIELVIQFCIPSSLEVWAQRAGRAGRSPNIQARAVLLAESLLLWKEATVNQHLREWLQTTGCRHDASDIYFGNTAVQQAPTGKCCDWCEGVIEAPERTQTPVNERISSVHSTPTKSRNSNRKRTMSTSDDTTAPTDVNPSRKAQGPAVHRGEHLKQARVALTQWRSKTKLEHYSPSSFTSAAILPDTYLTTLASNARLQMVADIAGTLKSPWMLLERHG</sequence>
<protein>
    <submittedName>
        <fullName evidence="1">P-loop containing nucleoside triphosphate hydrolase protein</fullName>
    </submittedName>
</protein>
<organism evidence="1 2">
    <name type="scientific">Leucogyrophana mollusca</name>
    <dbReference type="NCBI Taxonomy" id="85980"/>
    <lineage>
        <taxon>Eukaryota</taxon>
        <taxon>Fungi</taxon>
        <taxon>Dikarya</taxon>
        <taxon>Basidiomycota</taxon>
        <taxon>Agaricomycotina</taxon>
        <taxon>Agaricomycetes</taxon>
        <taxon>Agaricomycetidae</taxon>
        <taxon>Boletales</taxon>
        <taxon>Boletales incertae sedis</taxon>
        <taxon>Leucogyrophana</taxon>
    </lineage>
</organism>
<evidence type="ECO:0000313" key="1">
    <source>
        <dbReference type="EMBL" id="KAH7921723.1"/>
    </source>
</evidence>
<feature type="non-terminal residue" evidence="1">
    <location>
        <position position="341"/>
    </location>
</feature>
<evidence type="ECO:0000313" key="2">
    <source>
        <dbReference type="Proteomes" id="UP000790709"/>
    </source>
</evidence>